<organism evidence="7 8">
    <name type="scientific">Tegillarca granosa</name>
    <name type="common">Malaysian cockle</name>
    <name type="synonym">Anadara granosa</name>
    <dbReference type="NCBI Taxonomy" id="220873"/>
    <lineage>
        <taxon>Eukaryota</taxon>
        <taxon>Metazoa</taxon>
        <taxon>Spiralia</taxon>
        <taxon>Lophotrochozoa</taxon>
        <taxon>Mollusca</taxon>
        <taxon>Bivalvia</taxon>
        <taxon>Autobranchia</taxon>
        <taxon>Pteriomorphia</taxon>
        <taxon>Arcoida</taxon>
        <taxon>Arcoidea</taxon>
        <taxon>Arcidae</taxon>
        <taxon>Tegillarca</taxon>
    </lineage>
</organism>
<evidence type="ECO:0000256" key="2">
    <source>
        <dbReference type="ARBA" id="ARBA00022553"/>
    </source>
</evidence>
<dbReference type="Gene3D" id="1.10.443.10">
    <property type="entry name" value="Intergrase catalytic core"/>
    <property type="match status" value="1"/>
</dbReference>
<dbReference type="InterPro" id="IPR042838">
    <property type="entry name" value="KIAA1958"/>
</dbReference>
<dbReference type="InterPro" id="IPR011010">
    <property type="entry name" value="DNA_brk_join_enz"/>
</dbReference>
<feature type="region of interest" description="Disordered" evidence="5">
    <location>
        <begin position="100"/>
        <end position="119"/>
    </location>
</feature>
<dbReference type="Pfam" id="PF12012">
    <property type="entry name" value="DUF3504"/>
    <property type="match status" value="1"/>
</dbReference>
<dbReference type="EMBL" id="JARBDR010000212">
    <property type="protein sequence ID" value="KAJ8319524.1"/>
    <property type="molecule type" value="Genomic_DNA"/>
</dbReference>
<feature type="domain" description="ZMYM2-like/QRICH1 C-terminal" evidence="6">
    <location>
        <begin position="178"/>
        <end position="315"/>
    </location>
</feature>
<keyword evidence="4" id="KW-0233">DNA recombination</keyword>
<keyword evidence="2" id="KW-0597">Phosphoprotein</keyword>
<sequence length="423" mass="47978">MDVLVEDIFRYERLAEQAGELESVQEVECPKDILGIINRNDSATLISVPGVDVHKSDVEFNINNATTDNTNISTDYSGRFVHFTEGDAEEFMAKNVNKNTNARPKSFNETKKEYEPDTLTSTHNSIDRYLKEKKVEFSIKHDSVFSHSNNCLQEKRKYLKSMDLGSKDRAAEPLSKEELKILNENNILGAGNPQSHLDTVWLNNGVLFGFRDHVNLRWGDIKLKQTSDEKEYLECFERQTKTRTGRKRGDTRPVTPKAFAVPGNDNCPVKQHNCDFYSVQQSSKFYLRPLDNPKSQIWYSHQPLGKDKLGQKMKDLANKGNLQGRKVNHSARKTFASTLFHSKVPPTEVAQLEGWKNVGSVNSYSVPSMEQQEIASNILSDVVAPNERVAVFSDTGICHNNQCIETISFDYVDKNVESSVKMD</sequence>
<evidence type="ECO:0000256" key="1">
    <source>
        <dbReference type="ARBA" id="ARBA00022499"/>
    </source>
</evidence>
<dbReference type="SUPFAM" id="SSF56349">
    <property type="entry name" value="DNA breaking-rejoining enzymes"/>
    <property type="match status" value="1"/>
</dbReference>
<evidence type="ECO:0000313" key="8">
    <source>
        <dbReference type="Proteomes" id="UP001217089"/>
    </source>
</evidence>
<evidence type="ECO:0000256" key="5">
    <source>
        <dbReference type="SAM" id="MobiDB-lite"/>
    </source>
</evidence>
<dbReference type="PANTHER" id="PTHR46963">
    <property type="entry name" value="SIMILAR TO RIKEN CDNA E130308A19"/>
    <property type="match status" value="1"/>
</dbReference>
<dbReference type="InterPro" id="IPR021893">
    <property type="entry name" value="ZMYM2-like_C"/>
</dbReference>
<comment type="caution">
    <text evidence="7">The sequence shown here is derived from an EMBL/GenBank/DDBJ whole genome shotgun (WGS) entry which is preliminary data.</text>
</comment>
<evidence type="ECO:0000313" key="7">
    <source>
        <dbReference type="EMBL" id="KAJ8319524.1"/>
    </source>
</evidence>
<gene>
    <name evidence="7" type="ORF">KUTeg_002923</name>
</gene>
<name>A0ABQ9FQI3_TEGGR</name>
<dbReference type="PANTHER" id="PTHR46963:SF2">
    <property type="match status" value="1"/>
</dbReference>
<dbReference type="Proteomes" id="UP001217089">
    <property type="component" value="Unassembled WGS sequence"/>
</dbReference>
<protein>
    <recommendedName>
        <fullName evidence="6">ZMYM2-like/QRICH1 C-terminal domain-containing protein</fullName>
    </recommendedName>
</protein>
<evidence type="ECO:0000259" key="6">
    <source>
        <dbReference type="Pfam" id="PF12012"/>
    </source>
</evidence>
<feature type="compositionally biased region" description="Basic and acidic residues" evidence="5">
    <location>
        <begin position="106"/>
        <end position="115"/>
    </location>
</feature>
<keyword evidence="3" id="KW-0832">Ubl conjugation</keyword>
<evidence type="ECO:0000256" key="3">
    <source>
        <dbReference type="ARBA" id="ARBA00022843"/>
    </source>
</evidence>
<evidence type="ECO:0000256" key="4">
    <source>
        <dbReference type="ARBA" id="ARBA00023172"/>
    </source>
</evidence>
<reference evidence="7 8" key="1">
    <citation type="submission" date="2022-12" db="EMBL/GenBank/DDBJ databases">
        <title>Chromosome-level genome of Tegillarca granosa.</title>
        <authorList>
            <person name="Kim J."/>
        </authorList>
    </citation>
    <scope>NUCLEOTIDE SEQUENCE [LARGE SCALE GENOMIC DNA]</scope>
    <source>
        <strain evidence="7">Teg-2019</strain>
        <tissue evidence="7">Adductor muscle</tissue>
    </source>
</reference>
<proteinExistence type="predicted"/>
<accession>A0ABQ9FQI3</accession>
<dbReference type="InterPro" id="IPR013762">
    <property type="entry name" value="Integrase-like_cat_sf"/>
</dbReference>
<keyword evidence="1" id="KW-1017">Isopeptide bond</keyword>
<keyword evidence="8" id="KW-1185">Reference proteome</keyword>